<accession>A0A0B0PYC0</accession>
<dbReference type="EMBL" id="KN454037">
    <property type="protein sequence ID" value="KHG30060.1"/>
    <property type="molecule type" value="Genomic_DNA"/>
</dbReference>
<dbReference type="Proteomes" id="UP000032142">
    <property type="component" value="Unassembled WGS sequence"/>
</dbReference>
<organism evidence="1 2">
    <name type="scientific">Gossypium arboreum</name>
    <name type="common">Tree cotton</name>
    <name type="synonym">Gossypium nanking</name>
    <dbReference type="NCBI Taxonomy" id="29729"/>
    <lineage>
        <taxon>Eukaryota</taxon>
        <taxon>Viridiplantae</taxon>
        <taxon>Streptophyta</taxon>
        <taxon>Embryophyta</taxon>
        <taxon>Tracheophyta</taxon>
        <taxon>Spermatophyta</taxon>
        <taxon>Magnoliopsida</taxon>
        <taxon>eudicotyledons</taxon>
        <taxon>Gunneridae</taxon>
        <taxon>Pentapetalae</taxon>
        <taxon>rosids</taxon>
        <taxon>malvids</taxon>
        <taxon>Malvales</taxon>
        <taxon>Malvaceae</taxon>
        <taxon>Malvoideae</taxon>
        <taxon>Gossypium</taxon>
    </lineage>
</organism>
<proteinExistence type="predicted"/>
<gene>
    <name evidence="1" type="ORF">F383_15063</name>
</gene>
<keyword evidence="2" id="KW-1185">Reference proteome</keyword>
<evidence type="ECO:0000313" key="1">
    <source>
        <dbReference type="EMBL" id="KHG30060.1"/>
    </source>
</evidence>
<name>A0A0B0PYC0_GOSAR</name>
<sequence>MYLNRIHVHIVINFLRMPVKPFRINKDTLIARQAHTMPMSQIWSYM</sequence>
<evidence type="ECO:0000313" key="2">
    <source>
        <dbReference type="Proteomes" id="UP000032142"/>
    </source>
</evidence>
<protein>
    <submittedName>
        <fullName evidence="1">Thioredoxin-like protein</fullName>
    </submittedName>
</protein>
<dbReference type="AlphaFoldDB" id="A0A0B0PYC0"/>
<reference evidence="2" key="1">
    <citation type="submission" date="2014-09" db="EMBL/GenBank/DDBJ databases">
        <authorList>
            <person name="Mudge J."/>
            <person name="Ramaraj T."/>
            <person name="Lindquist I.E."/>
            <person name="Bharti A.K."/>
            <person name="Sundararajan A."/>
            <person name="Cameron C.T."/>
            <person name="Woodward J.E."/>
            <person name="May G.D."/>
            <person name="Brubaker C."/>
            <person name="Broadhvest J."/>
            <person name="Wilkins T.A."/>
        </authorList>
    </citation>
    <scope>NUCLEOTIDE SEQUENCE</scope>
    <source>
        <strain evidence="2">cv. AKA8401</strain>
    </source>
</reference>